<reference evidence="1" key="1">
    <citation type="journal article" date="2022" name="bioRxiv">
        <title>Sequencing and chromosome-scale assembly of the giantPleurodeles waltlgenome.</title>
        <authorList>
            <person name="Brown T."/>
            <person name="Elewa A."/>
            <person name="Iarovenko S."/>
            <person name="Subramanian E."/>
            <person name="Araus A.J."/>
            <person name="Petzold A."/>
            <person name="Susuki M."/>
            <person name="Suzuki K.-i.T."/>
            <person name="Hayashi T."/>
            <person name="Toyoda A."/>
            <person name="Oliveira C."/>
            <person name="Osipova E."/>
            <person name="Leigh N.D."/>
            <person name="Simon A."/>
            <person name="Yun M.H."/>
        </authorList>
    </citation>
    <scope>NUCLEOTIDE SEQUENCE</scope>
    <source>
        <strain evidence="1">20211129_DDA</strain>
        <tissue evidence="1">Liver</tissue>
    </source>
</reference>
<evidence type="ECO:0000313" key="2">
    <source>
        <dbReference type="Proteomes" id="UP001066276"/>
    </source>
</evidence>
<proteinExistence type="predicted"/>
<comment type="caution">
    <text evidence="1">The sequence shown here is derived from an EMBL/GenBank/DDBJ whole genome shotgun (WGS) entry which is preliminary data.</text>
</comment>
<protein>
    <submittedName>
        <fullName evidence="1">Uncharacterized protein</fullName>
    </submittedName>
</protein>
<name>A0AAV7UCI8_PLEWA</name>
<keyword evidence="2" id="KW-1185">Reference proteome</keyword>
<accession>A0AAV7UCI8</accession>
<sequence length="82" mass="8921">MSTGSPGGCCAEAEVTGRPVAATRVKLVGPCGLDQHFRGAQGRDSTADRSLWVIEIVLILQETRKQEARYKSSKMMKKAENL</sequence>
<evidence type="ECO:0000313" key="1">
    <source>
        <dbReference type="EMBL" id="KAJ1186655.1"/>
    </source>
</evidence>
<dbReference type="EMBL" id="JANPWB010000005">
    <property type="protein sequence ID" value="KAJ1186655.1"/>
    <property type="molecule type" value="Genomic_DNA"/>
</dbReference>
<organism evidence="1 2">
    <name type="scientific">Pleurodeles waltl</name>
    <name type="common">Iberian ribbed newt</name>
    <dbReference type="NCBI Taxonomy" id="8319"/>
    <lineage>
        <taxon>Eukaryota</taxon>
        <taxon>Metazoa</taxon>
        <taxon>Chordata</taxon>
        <taxon>Craniata</taxon>
        <taxon>Vertebrata</taxon>
        <taxon>Euteleostomi</taxon>
        <taxon>Amphibia</taxon>
        <taxon>Batrachia</taxon>
        <taxon>Caudata</taxon>
        <taxon>Salamandroidea</taxon>
        <taxon>Salamandridae</taxon>
        <taxon>Pleurodelinae</taxon>
        <taxon>Pleurodeles</taxon>
    </lineage>
</organism>
<dbReference type="Proteomes" id="UP001066276">
    <property type="component" value="Chromosome 3_1"/>
</dbReference>
<gene>
    <name evidence="1" type="ORF">NDU88_003436</name>
</gene>
<dbReference type="AlphaFoldDB" id="A0AAV7UCI8"/>